<reference evidence="3 4" key="1">
    <citation type="submission" date="2013-05" db="EMBL/GenBank/DDBJ databases">
        <title>Draft genome sequence of Rubidibacter lacunae KORDI 51-2.</title>
        <authorList>
            <person name="Choi D.H."/>
            <person name="Noh J.H."/>
            <person name="Kwon K.-K."/>
            <person name="Lee J.-H."/>
            <person name="Ryu J.-Y."/>
        </authorList>
    </citation>
    <scope>NUCLEOTIDE SEQUENCE [LARGE SCALE GENOMIC DNA]</scope>
    <source>
        <strain evidence="3 4">KORDI 51-2</strain>
    </source>
</reference>
<dbReference type="EMBL" id="ASSJ01000006">
    <property type="protein sequence ID" value="ERN42820.1"/>
    <property type="molecule type" value="Genomic_DNA"/>
</dbReference>
<dbReference type="Pfam" id="PF13559">
    <property type="entry name" value="DUF4129"/>
    <property type="match status" value="1"/>
</dbReference>
<dbReference type="STRING" id="582515.KR51_00004380"/>
<dbReference type="PATRIC" id="fig|582515.4.peg.495"/>
<evidence type="ECO:0000313" key="4">
    <source>
        <dbReference type="Proteomes" id="UP000016960"/>
    </source>
</evidence>
<accession>U5DT06</accession>
<proteinExistence type="predicted"/>
<gene>
    <name evidence="3" type="ORF">KR51_00004380</name>
</gene>
<evidence type="ECO:0000256" key="1">
    <source>
        <dbReference type="SAM" id="Phobius"/>
    </source>
</evidence>
<protein>
    <recommendedName>
        <fullName evidence="2">Protein-glutamine gamma-glutamyltransferase-like C-terminal domain-containing protein</fullName>
    </recommendedName>
</protein>
<organism evidence="3 4">
    <name type="scientific">Rubidibacter lacunae KORDI 51-2</name>
    <dbReference type="NCBI Taxonomy" id="582515"/>
    <lineage>
        <taxon>Bacteria</taxon>
        <taxon>Bacillati</taxon>
        <taxon>Cyanobacteriota</taxon>
        <taxon>Cyanophyceae</taxon>
        <taxon>Oscillatoriophycideae</taxon>
        <taxon>Chroococcales</taxon>
        <taxon>Aphanothecaceae</taxon>
        <taxon>Rubidibacter</taxon>
    </lineage>
</organism>
<evidence type="ECO:0000259" key="2">
    <source>
        <dbReference type="Pfam" id="PF13559"/>
    </source>
</evidence>
<feature type="domain" description="Protein-glutamine gamma-glutamyltransferase-like C-terminal" evidence="2">
    <location>
        <begin position="122"/>
        <end position="189"/>
    </location>
</feature>
<comment type="caution">
    <text evidence="3">The sequence shown here is derived from an EMBL/GenBank/DDBJ whole genome shotgun (WGS) entry which is preliminary data.</text>
</comment>
<keyword evidence="4" id="KW-1185">Reference proteome</keyword>
<dbReference type="eggNOG" id="ENOG50313K8">
    <property type="taxonomic scope" value="Bacteria"/>
</dbReference>
<dbReference type="RefSeq" id="WP_022604275.1">
    <property type="nucleotide sequence ID" value="NZ_ASSJ01000006.1"/>
</dbReference>
<keyword evidence="1" id="KW-1133">Transmembrane helix</keyword>
<dbReference type="InterPro" id="IPR025403">
    <property type="entry name" value="TgpA-like_C"/>
</dbReference>
<feature type="transmembrane region" description="Helical" evidence="1">
    <location>
        <begin position="53"/>
        <end position="71"/>
    </location>
</feature>
<evidence type="ECO:0000313" key="3">
    <source>
        <dbReference type="EMBL" id="ERN42820.1"/>
    </source>
</evidence>
<keyword evidence="1" id="KW-0812">Transmembrane</keyword>
<dbReference type="InParanoid" id="U5DT06"/>
<dbReference type="AlphaFoldDB" id="U5DT06"/>
<sequence length="193" mass="22385">MAAEEFARDGLGWRARLLSQKLSEWLELQSTDIPVPPVPKWRGSEWFDNLGRVIFWILFVALIAWGLWQLWKLLRPYLRDHGRVSVSDRPPTDIVDLPASLWMQRAGSAALRGNYRQGIFCLYRATLQQLDSNGIIYQESSRTDGEYLQLLRGLPHARAYRTLFVAHQQLCFSRAEADSELYNRCLQAFQELS</sequence>
<keyword evidence="1" id="KW-0472">Membrane</keyword>
<name>U5DT06_9CHRO</name>
<dbReference type="Proteomes" id="UP000016960">
    <property type="component" value="Unassembled WGS sequence"/>
</dbReference>